<evidence type="ECO:0000256" key="2">
    <source>
        <dbReference type="ARBA" id="ARBA00022837"/>
    </source>
</evidence>
<evidence type="ECO:0000256" key="3">
    <source>
        <dbReference type="SAM" id="MobiDB-lite"/>
    </source>
</evidence>
<dbReference type="Pfam" id="PF05567">
    <property type="entry name" value="T4P_PilY1"/>
    <property type="match status" value="2"/>
</dbReference>
<feature type="chain" id="PRO_5046436649" evidence="4">
    <location>
        <begin position="33"/>
        <end position="1209"/>
    </location>
</feature>
<dbReference type="Proteomes" id="UP001562178">
    <property type="component" value="Unassembled WGS sequence"/>
</dbReference>
<feature type="region of interest" description="Disordered" evidence="3">
    <location>
        <begin position="918"/>
        <end position="937"/>
    </location>
</feature>
<protein>
    <submittedName>
        <fullName evidence="6">Pilus assembly protein</fullName>
    </submittedName>
</protein>
<name>A0ABV4B705_9BURK</name>
<dbReference type="SUPFAM" id="SSF69318">
    <property type="entry name" value="Integrin alpha N-terminal domain"/>
    <property type="match status" value="1"/>
</dbReference>
<keyword evidence="4" id="KW-0732">Signal</keyword>
<keyword evidence="2" id="KW-0106">Calcium</keyword>
<accession>A0ABV4B705</accession>
<dbReference type="RefSeq" id="WP_369460820.1">
    <property type="nucleotide sequence ID" value="NZ_JBGBDC010000008.1"/>
</dbReference>
<evidence type="ECO:0000313" key="7">
    <source>
        <dbReference type="Proteomes" id="UP001562178"/>
    </source>
</evidence>
<feature type="domain" description="PilY1 beta-propeller" evidence="5">
    <location>
        <begin position="589"/>
        <end position="717"/>
    </location>
</feature>
<feature type="signal peptide" evidence="4">
    <location>
        <begin position="1"/>
        <end position="32"/>
    </location>
</feature>
<organism evidence="6 7">
    <name type="scientific">Comamonas sediminis</name>
    <dbReference type="NCBI Taxonomy" id="1783360"/>
    <lineage>
        <taxon>Bacteria</taxon>
        <taxon>Pseudomonadati</taxon>
        <taxon>Pseudomonadota</taxon>
        <taxon>Betaproteobacteria</taxon>
        <taxon>Burkholderiales</taxon>
        <taxon>Comamonadaceae</taxon>
        <taxon>Comamonas</taxon>
    </lineage>
</organism>
<dbReference type="InterPro" id="IPR008707">
    <property type="entry name" value="B-propeller_PilY1"/>
</dbReference>
<dbReference type="InterPro" id="IPR028994">
    <property type="entry name" value="Integrin_alpha_N"/>
</dbReference>
<dbReference type="EMBL" id="JBGBDC010000008">
    <property type="protein sequence ID" value="MEY2253098.1"/>
    <property type="molecule type" value="Genomic_DNA"/>
</dbReference>
<comment type="caution">
    <text evidence="6">The sequence shown here is derived from an EMBL/GenBank/DDBJ whole genome shotgun (WGS) entry which is preliminary data.</text>
</comment>
<feature type="domain" description="PilY1 beta-propeller" evidence="5">
    <location>
        <begin position="781"/>
        <end position="993"/>
    </location>
</feature>
<gene>
    <name evidence="6" type="ORF">AB7A72_18910</name>
</gene>
<feature type="region of interest" description="Disordered" evidence="3">
    <location>
        <begin position="1186"/>
        <end position="1209"/>
    </location>
</feature>
<reference evidence="6 7" key="1">
    <citation type="journal article" date="2016" name="Int. J. Syst. Evol. Microbiol.">
        <title>Description of Comamonas sediminis sp. nov., isolated from lagoon sediments.</title>
        <authorList>
            <person name="Subhash Y."/>
            <person name="Bang J.J."/>
            <person name="You T.H."/>
            <person name="Lee S.S."/>
        </authorList>
    </citation>
    <scope>NUCLEOTIDE SEQUENCE [LARGE SCALE GENOMIC DNA]</scope>
    <source>
        <strain evidence="6 7">JCM 31169</strain>
    </source>
</reference>
<feature type="compositionally biased region" description="Polar residues" evidence="3">
    <location>
        <begin position="923"/>
        <end position="934"/>
    </location>
</feature>
<keyword evidence="7" id="KW-1185">Reference proteome</keyword>
<feature type="compositionally biased region" description="Basic and acidic residues" evidence="3">
    <location>
        <begin position="1186"/>
        <end position="1197"/>
    </location>
</feature>
<proteinExistence type="predicted"/>
<evidence type="ECO:0000256" key="4">
    <source>
        <dbReference type="SAM" id="SignalP"/>
    </source>
</evidence>
<feature type="region of interest" description="Disordered" evidence="3">
    <location>
        <begin position="1162"/>
        <end position="1181"/>
    </location>
</feature>
<evidence type="ECO:0000259" key="5">
    <source>
        <dbReference type="Pfam" id="PF05567"/>
    </source>
</evidence>
<evidence type="ECO:0000256" key="1">
    <source>
        <dbReference type="ARBA" id="ARBA00022723"/>
    </source>
</evidence>
<evidence type="ECO:0000313" key="6">
    <source>
        <dbReference type="EMBL" id="MEY2253098.1"/>
    </source>
</evidence>
<keyword evidence="1" id="KW-0479">Metal-binding</keyword>
<sequence length="1209" mass="129336">MNGKHTGRVSRRNSTSARSLALAWAVLVPAAAASLELATEPAGGASAVVAPNVIVSVDDSAAMQRRMGSTEPGLASITAPDGEGIWDTRAQRIAVLRHALKDVLGDHQQLHDGAIRLAWQAMWNHGAAPGGGPAGMVHGQRRRSGASSVNSPRLASNGMQALQGRHRQHALAFADSLRTGHSSDLHHLFGQADAYLRRPLSPQGPWSSQPGAGTAASSSYLGCRRNYHIVLAGSRWDGPATGGAQDDHSRAKVLPDGQVYGGGSAAQRAATRLYSDAVPSTLADWAFHSWADPLQRAGLSGSLLPEAGYRHAPRSERFADGLGPPAELERYWNPRYNPASWPHMQTYTVGIGREASTWPGAPHILAPAQHMPLGYDGSFAALAKGEAVWPDMHAQGEGVRALDLWHAALNGRGRFYAATEAPDVAAALRRIFAEIQAQNTGGAQRAAAASTGAASASQAIAQDALLFTASYDPGRAWAGAIQAQAMASDGRLQPAPGWGGQTTADKLDAIAWQQRLVLTWGDVQQRGVPFRWAADDRYLSAAHKLALQGHADGEQGQASGEQRLNYLRGERRHEAQHGGRLRNRHSRQGDIVHSQIWYLGKPSARHTDAGYLDFVLRHQHRLPMLYVGGNDGMLHGFSARSGEEKIAYVPRGVIPGLRALTSPGYDGQHRYWVDGSPLAGDANLGRTSSPRWRTLLAGTLGAGGKGYFVLDVTEPETGFAEAQAAGLVLMDRSWHATESAPRCDAETGAASQACTQLAEAFADIGHITASPSRDDIDPQRTTQIAPLNNGRWALVLGNGYNSTNGRPVLLIQYLDGAQELLRLVATGATTAQACRQQAAPQAACRFVQDNGLSAPRLVDINGDGRPDVVYAGDNQGNLWKFLISADNDAAWGVAQWGALAATTSNQGTAGVPLYQARGGTRSAPGQRSRPQPISTAPLVRSNDRLRTLQQAGGQRQVPVGGLMVAFGTGRNASRQDPQDNSVQSLYAVLDTSRYKRVGERGERVEVCASAADAQCQSALGSDADLPSPVAPSQLLQRRIHPNPANARSSDRRQFWAMDESEGADALDWNQHRGWYLDLPEAGERLLQPLGFYSGSNLLAVISEVPAHARDGDPGPERCEPVEGTAARQYFSLVNAIDGSRPRLQLLDADGDGVFDAQSDGRASRMSLGAGPHAMLRVRDDEGQQRIRLDGESLRDLPEVPIRPTWRQAR</sequence>